<dbReference type="Gene3D" id="3.30.200.100">
    <property type="entry name" value="MucB/RseB, C-terminal domain"/>
    <property type="match status" value="1"/>
</dbReference>
<dbReference type="RefSeq" id="WP_153248892.1">
    <property type="nucleotide sequence ID" value="NZ_CP135727.1"/>
</dbReference>
<dbReference type="InterPro" id="IPR005588">
    <property type="entry name" value="MucB_RseB"/>
</dbReference>
<dbReference type="InParanoid" id="A0A5Q0BIF9"/>
<reference evidence="8 9" key="1">
    <citation type="submission" date="2019-09" db="EMBL/GenBank/DDBJ databases">
        <title>Ecophysiology of the spiral-shaped methanotroph Methylospira mobilis as revealed by the complete genome sequence.</title>
        <authorList>
            <person name="Oshkin I.Y."/>
            <person name="Dedysh S.N."/>
            <person name="Miroshnikov K."/>
            <person name="Danilova O.V."/>
            <person name="Hakobyan A."/>
            <person name="Liesack W."/>
        </authorList>
    </citation>
    <scope>NUCLEOTIDE SEQUENCE [LARGE SCALE GENOMIC DNA]</scope>
    <source>
        <strain evidence="8 9">Shm1</strain>
    </source>
</reference>
<name>A0A5Q0BIF9_9GAMM</name>
<dbReference type="Gene3D" id="2.50.20.10">
    <property type="entry name" value="Lipoprotein localisation LolA/LolB/LppX"/>
    <property type="match status" value="1"/>
</dbReference>
<dbReference type="FunCoup" id="A0A5Q0BIF9">
    <property type="interactions" value="43"/>
</dbReference>
<dbReference type="GO" id="GO:0030288">
    <property type="term" value="C:outer membrane-bounded periplasmic space"/>
    <property type="evidence" value="ECO:0007669"/>
    <property type="project" value="TreeGrafter"/>
</dbReference>
<evidence type="ECO:0000259" key="6">
    <source>
        <dbReference type="Pfam" id="PF03888"/>
    </source>
</evidence>
<dbReference type="PANTHER" id="PTHR38782">
    <property type="match status" value="1"/>
</dbReference>
<dbReference type="CDD" id="cd16327">
    <property type="entry name" value="RseB"/>
    <property type="match status" value="1"/>
</dbReference>
<dbReference type="Pfam" id="PF17188">
    <property type="entry name" value="MucB_RseB_C"/>
    <property type="match status" value="1"/>
</dbReference>
<evidence type="ECO:0000259" key="7">
    <source>
        <dbReference type="Pfam" id="PF17188"/>
    </source>
</evidence>
<protein>
    <submittedName>
        <fullName evidence="8">Transcriptional regulator</fullName>
    </submittedName>
</protein>
<comment type="subcellular location">
    <subcellularLocation>
        <location evidence="1">Periplasm</location>
    </subcellularLocation>
</comment>
<evidence type="ECO:0000256" key="1">
    <source>
        <dbReference type="ARBA" id="ARBA00004418"/>
    </source>
</evidence>
<keyword evidence="3 5" id="KW-0732">Signal</keyword>
<organism evidence="8 9">
    <name type="scientific">Candidatus Methylospira mobilis</name>
    <dbReference type="NCBI Taxonomy" id="1808979"/>
    <lineage>
        <taxon>Bacteria</taxon>
        <taxon>Pseudomonadati</taxon>
        <taxon>Pseudomonadota</taxon>
        <taxon>Gammaproteobacteria</taxon>
        <taxon>Methylococcales</taxon>
        <taxon>Methylococcaceae</taxon>
        <taxon>Candidatus Methylospira</taxon>
    </lineage>
</organism>
<comment type="similarity">
    <text evidence="2">Belongs to the RseB family.</text>
</comment>
<evidence type="ECO:0000313" key="9">
    <source>
        <dbReference type="Proteomes" id="UP000325755"/>
    </source>
</evidence>
<keyword evidence="4" id="KW-0574">Periplasm</keyword>
<feature type="chain" id="PRO_5024839234" evidence="5">
    <location>
        <begin position="42"/>
        <end position="337"/>
    </location>
</feature>
<dbReference type="EMBL" id="CP044205">
    <property type="protein sequence ID" value="QFY42902.1"/>
    <property type="molecule type" value="Genomic_DNA"/>
</dbReference>
<dbReference type="GO" id="GO:0045152">
    <property type="term" value="F:antisigma factor binding"/>
    <property type="evidence" value="ECO:0007669"/>
    <property type="project" value="TreeGrafter"/>
</dbReference>
<proteinExistence type="inferred from homology"/>
<dbReference type="AlphaFoldDB" id="A0A5Q0BIF9"/>
<evidence type="ECO:0000313" key="8">
    <source>
        <dbReference type="EMBL" id="QFY42902.1"/>
    </source>
</evidence>
<dbReference type="GO" id="GO:0032885">
    <property type="term" value="P:regulation of polysaccharide biosynthetic process"/>
    <property type="evidence" value="ECO:0007669"/>
    <property type="project" value="TreeGrafter"/>
</dbReference>
<sequence length="337" mass="37968">MRVWSVVRDDKPMLGVCNRIAVMLQLLSLCALLLLTPPVYAANEPDAQVWLAEMRFAMSHLNYRGTVTYSRNNQIEILRVYHGVVDGVEHERILSVNSPMREVIREQGKVTCYFPESRSLSTKESGRERPFLRDLPEDLNGLARYYVIKPGEAGVVAQRSAHLIAIDPRDAYRYKRALWVDDETRLPLKYELIDENGNVIEQMLFSDLSLEKKLPASDLAASTHPDASWTVKHNENLPADKLRWTLSNVPEGFGLTSYTRLKRGGSEHEIDHILLSDGLSSVSVYTEELPGEGLSTHRRKMGAISLYARQIGNYQITVLGEVPFKTVKAIGDGIHAP</sequence>
<feature type="domain" description="MucB/RseB C-terminal" evidence="7">
    <location>
        <begin position="240"/>
        <end position="334"/>
    </location>
</feature>
<evidence type="ECO:0000256" key="3">
    <source>
        <dbReference type="ARBA" id="ARBA00022729"/>
    </source>
</evidence>
<dbReference type="InterPro" id="IPR033434">
    <property type="entry name" value="MucB/RseB_N"/>
</dbReference>
<dbReference type="InterPro" id="IPR033436">
    <property type="entry name" value="MucB/RseB_C"/>
</dbReference>
<dbReference type="Pfam" id="PF03888">
    <property type="entry name" value="MucB_RseB"/>
    <property type="match status" value="1"/>
</dbReference>
<dbReference type="PIRSF" id="PIRSF005427">
    <property type="entry name" value="RseB"/>
    <property type="match status" value="1"/>
</dbReference>
<accession>A0A5Q0BIF9</accession>
<dbReference type="InterPro" id="IPR038484">
    <property type="entry name" value="MucB/RseB_C_sf"/>
</dbReference>
<evidence type="ECO:0000256" key="5">
    <source>
        <dbReference type="SAM" id="SignalP"/>
    </source>
</evidence>
<evidence type="ECO:0000256" key="2">
    <source>
        <dbReference type="ARBA" id="ARBA00008150"/>
    </source>
</evidence>
<dbReference type="OrthoDB" id="7067274at2"/>
<dbReference type="KEGG" id="mmob:F6R98_09990"/>
<feature type="signal peptide" evidence="5">
    <location>
        <begin position="1"/>
        <end position="41"/>
    </location>
</feature>
<keyword evidence="9" id="KW-1185">Reference proteome</keyword>
<feature type="domain" description="MucB/RseB N-terminal" evidence="6">
    <location>
        <begin position="46"/>
        <end position="221"/>
    </location>
</feature>
<dbReference type="Proteomes" id="UP000325755">
    <property type="component" value="Chromosome"/>
</dbReference>
<evidence type="ECO:0000256" key="4">
    <source>
        <dbReference type="ARBA" id="ARBA00022764"/>
    </source>
</evidence>
<dbReference type="PANTHER" id="PTHR38782:SF1">
    <property type="entry name" value="SIGMA-E FACTOR REGULATORY PROTEIN RSEB"/>
    <property type="match status" value="1"/>
</dbReference>
<gene>
    <name evidence="8" type="ORF">F6R98_09990</name>
</gene>